<reference evidence="2" key="1">
    <citation type="submission" date="2020-11" db="EMBL/GenBank/DDBJ databases">
        <authorList>
            <person name="Tran Van P."/>
        </authorList>
    </citation>
    <scope>NUCLEOTIDE SEQUENCE</scope>
</reference>
<protein>
    <submittedName>
        <fullName evidence="2">Uncharacterized protein</fullName>
    </submittedName>
</protein>
<comment type="similarity">
    <text evidence="1">Belongs to the transglutaminase superfamily. Transglutaminase family.</text>
</comment>
<dbReference type="SUPFAM" id="SSF49309">
    <property type="entry name" value="Transglutaminase, two C-terminal domains"/>
    <property type="match status" value="2"/>
</dbReference>
<dbReference type="InterPro" id="IPR050779">
    <property type="entry name" value="Transglutaminase"/>
</dbReference>
<dbReference type="InterPro" id="IPR013783">
    <property type="entry name" value="Ig-like_fold"/>
</dbReference>
<proteinExistence type="inferred from homology"/>
<dbReference type="OrthoDB" id="6353348at2759"/>
<sequence length="267" mass="30021">MSAGLIQSTESTIICLLRTCVGSTAERLTMLNAARCCDNARRYFNLPKDIVEDVELDLVDVEKLEIGEPFKVTVIATNRSSATRTIKILMSSSSIYYNGSRGKHILKTSGKFAVRSGHRETVSMKVDPREYLDKLVDYGMIKIYALATVEETKQTWSEEDDFQIEKPRLQIKFREPAVVDKNLLVTFSFTNPLDVALTKCKFSFEGPGLKRPIITRHRDVPPRGSVSHVERFIPRRAGQKRFVATFSSVELIDVRGSATVTVHTSSL</sequence>
<dbReference type="PANTHER" id="PTHR11590">
    <property type="entry name" value="PROTEIN-GLUTAMINE GAMMA-GLUTAMYLTRANSFERASE"/>
    <property type="match status" value="1"/>
</dbReference>
<name>A0A7R8W4J0_9CRUS</name>
<dbReference type="EMBL" id="OB660435">
    <property type="protein sequence ID" value="CAD7224759.1"/>
    <property type="molecule type" value="Genomic_DNA"/>
</dbReference>
<evidence type="ECO:0000313" key="2">
    <source>
        <dbReference type="EMBL" id="CAD7224759.1"/>
    </source>
</evidence>
<dbReference type="FunFam" id="2.60.40.10:FF:000090">
    <property type="entry name" value="Protein-glutamine gamma-glutamyltransferase 2"/>
    <property type="match status" value="1"/>
</dbReference>
<dbReference type="Pfam" id="PF00927">
    <property type="entry name" value="Transglut_C"/>
    <property type="match status" value="2"/>
</dbReference>
<dbReference type="AlphaFoldDB" id="A0A7R8W4J0"/>
<accession>A0A7R8W4J0</accession>
<organism evidence="2">
    <name type="scientific">Cyprideis torosa</name>
    <dbReference type="NCBI Taxonomy" id="163714"/>
    <lineage>
        <taxon>Eukaryota</taxon>
        <taxon>Metazoa</taxon>
        <taxon>Ecdysozoa</taxon>
        <taxon>Arthropoda</taxon>
        <taxon>Crustacea</taxon>
        <taxon>Oligostraca</taxon>
        <taxon>Ostracoda</taxon>
        <taxon>Podocopa</taxon>
        <taxon>Podocopida</taxon>
        <taxon>Cytherocopina</taxon>
        <taxon>Cytheroidea</taxon>
        <taxon>Cytherideidae</taxon>
        <taxon>Cyprideis</taxon>
    </lineage>
</organism>
<dbReference type="FunFam" id="2.60.40.10:FF:000171">
    <property type="entry name" value="protein-glutamine gamma-glutamyltransferase 6"/>
    <property type="match status" value="1"/>
</dbReference>
<dbReference type="InterPro" id="IPR008958">
    <property type="entry name" value="Transglutaminase_C"/>
</dbReference>
<dbReference type="GO" id="GO:0003810">
    <property type="term" value="F:protein-glutamine gamma-glutamyltransferase activity"/>
    <property type="evidence" value="ECO:0007669"/>
    <property type="project" value="InterPro"/>
</dbReference>
<gene>
    <name evidence="2" type="ORF">CTOB1V02_LOCUS2712</name>
</gene>
<dbReference type="Gene3D" id="2.60.40.10">
    <property type="entry name" value="Immunoglobulins"/>
    <property type="match status" value="2"/>
</dbReference>
<evidence type="ECO:0000256" key="1">
    <source>
        <dbReference type="ARBA" id="ARBA00005968"/>
    </source>
</evidence>
<dbReference type="InterPro" id="IPR036238">
    <property type="entry name" value="Transglutaminase_C_sf"/>
</dbReference>
<dbReference type="PANTHER" id="PTHR11590:SF40">
    <property type="entry name" value="HEMOCYTE PROTEIN-GLUTAMINE GAMMA-GLUTAMYLTRANSFERASE-LIKE PROTEIN"/>
    <property type="match status" value="1"/>
</dbReference>